<evidence type="ECO:0000313" key="2">
    <source>
        <dbReference type="Proteomes" id="UP000326912"/>
    </source>
</evidence>
<evidence type="ECO:0000313" key="1">
    <source>
        <dbReference type="EMBL" id="GER86350.1"/>
    </source>
</evidence>
<reference evidence="1 2" key="1">
    <citation type="submission" date="2019-10" db="EMBL/GenBank/DDBJ databases">
        <title>Dictyobacter vulcani sp. nov., within the class Ktedonobacteria, isolated from soil of volcanic Mt. Zao.</title>
        <authorList>
            <person name="Zheng Y."/>
            <person name="Wang C.M."/>
            <person name="Sakai Y."/>
            <person name="Abe K."/>
            <person name="Yokota A."/>
            <person name="Yabe S."/>
        </authorList>
    </citation>
    <scope>NUCLEOTIDE SEQUENCE [LARGE SCALE GENOMIC DNA]</scope>
    <source>
        <strain evidence="1 2">W12</strain>
    </source>
</reference>
<sequence length="62" mass="6679">MWPARVGHAGRVAGVDPGAQQIARARAKAARRNIPAEFQLGVIDPTGCATRFVTDPQRLAKR</sequence>
<accession>A0A5J4KJ55</accession>
<dbReference type="Proteomes" id="UP000326912">
    <property type="component" value="Unassembled WGS sequence"/>
</dbReference>
<proteinExistence type="predicted"/>
<organism evidence="1 2">
    <name type="scientific">Dictyobacter vulcani</name>
    <dbReference type="NCBI Taxonomy" id="2607529"/>
    <lineage>
        <taxon>Bacteria</taxon>
        <taxon>Bacillati</taxon>
        <taxon>Chloroflexota</taxon>
        <taxon>Ktedonobacteria</taxon>
        <taxon>Ktedonobacterales</taxon>
        <taxon>Dictyobacteraceae</taxon>
        <taxon>Dictyobacter</taxon>
    </lineage>
</organism>
<protein>
    <recommendedName>
        <fullName evidence="3">Methyltransferase domain-containing protein</fullName>
    </recommendedName>
</protein>
<dbReference type="InterPro" id="IPR029063">
    <property type="entry name" value="SAM-dependent_MTases_sf"/>
</dbReference>
<dbReference type="SUPFAM" id="SSF53335">
    <property type="entry name" value="S-adenosyl-L-methionine-dependent methyltransferases"/>
    <property type="match status" value="1"/>
</dbReference>
<keyword evidence="2" id="KW-1185">Reference proteome</keyword>
<gene>
    <name evidence="1" type="ORF">KDW_05120</name>
</gene>
<dbReference type="EMBL" id="BKZW01000001">
    <property type="protein sequence ID" value="GER86350.1"/>
    <property type="molecule type" value="Genomic_DNA"/>
</dbReference>
<name>A0A5J4KJ55_9CHLR</name>
<evidence type="ECO:0008006" key="3">
    <source>
        <dbReference type="Google" id="ProtNLM"/>
    </source>
</evidence>
<dbReference type="AlphaFoldDB" id="A0A5J4KJ55"/>
<comment type="caution">
    <text evidence="1">The sequence shown here is derived from an EMBL/GenBank/DDBJ whole genome shotgun (WGS) entry which is preliminary data.</text>
</comment>